<dbReference type="RefSeq" id="WP_201767904.1">
    <property type="nucleotide sequence ID" value="NZ_LT669839.1"/>
</dbReference>
<dbReference type="InterPro" id="IPR036178">
    <property type="entry name" value="Formintransfe-cycloase-like_sf"/>
</dbReference>
<dbReference type="EMBL" id="LT669839">
    <property type="protein sequence ID" value="SHD78057.1"/>
    <property type="molecule type" value="Genomic_DNA"/>
</dbReference>
<protein>
    <submittedName>
        <fullName evidence="3">Formiminotransferase-cyclodeaminase</fullName>
    </submittedName>
</protein>
<dbReference type="Gene3D" id="1.20.120.680">
    <property type="entry name" value="Formiminotetrahydrofolate cyclodeaminase monomer, up-and-down helical bundle"/>
    <property type="match status" value="1"/>
</dbReference>
<accession>A0A1M4PRD4</accession>
<dbReference type="InterPro" id="IPR007044">
    <property type="entry name" value="Cyclodeamin/CycHdrlase"/>
</dbReference>
<dbReference type="AlphaFoldDB" id="A0A1M4PRD4"/>
<keyword evidence="1" id="KW-1133">Transmembrane helix</keyword>
<dbReference type="Pfam" id="PF04961">
    <property type="entry name" value="FTCD_C"/>
    <property type="match status" value="1"/>
</dbReference>
<evidence type="ECO:0000259" key="2">
    <source>
        <dbReference type="Pfam" id="PF04961"/>
    </source>
</evidence>
<evidence type="ECO:0000313" key="3">
    <source>
        <dbReference type="EMBL" id="SHD78057.1"/>
    </source>
</evidence>
<keyword evidence="3" id="KW-0808">Transferase</keyword>
<evidence type="ECO:0000256" key="1">
    <source>
        <dbReference type="SAM" id="Phobius"/>
    </source>
</evidence>
<keyword evidence="1" id="KW-0812">Transmembrane</keyword>
<sequence length="212" mass="23425">MLIDGSIKNYVDKVASKDPTPGGGSVAALAGSLGSALTAMVGYLTIGRKMYEELDEKTKGEMDHNFEELKKSIEKLNQIVDEDTKAFDKVMEAFKLPKETEEEKKNRSQAIQEGYKVALEVPLRCAEECFKVLELQKVFADHGNVNAITDVGVGALLAATGLEGALLNVKINLLSIKDEEFKNKMEEKIDNLLKEGTKLKEELLKTVYQRLG</sequence>
<keyword evidence="1" id="KW-0472">Membrane</keyword>
<reference evidence="3 4" key="1">
    <citation type="submission" date="2016-11" db="EMBL/GenBank/DDBJ databases">
        <authorList>
            <person name="Manzoor S."/>
        </authorList>
    </citation>
    <scope>NUCLEOTIDE SEQUENCE [LARGE SCALE GENOMIC DNA]</scope>
    <source>
        <strain evidence="3">Clostridium ultunense strain Esp</strain>
    </source>
</reference>
<proteinExistence type="predicted"/>
<dbReference type="Proteomes" id="UP000245423">
    <property type="component" value="Chromosome 1"/>
</dbReference>
<gene>
    <name evidence="3" type="ORF">CUESP1_2720</name>
</gene>
<feature type="transmembrane region" description="Helical" evidence="1">
    <location>
        <begin position="26"/>
        <end position="46"/>
    </location>
</feature>
<dbReference type="SUPFAM" id="SSF101262">
    <property type="entry name" value="Methenyltetrahydrofolate cyclohydrolase-like"/>
    <property type="match status" value="1"/>
</dbReference>
<name>A0A1M4PRD4_9FIRM</name>
<organism evidence="3 4">
    <name type="scientific">[Clostridium] ultunense Esp</name>
    <dbReference type="NCBI Taxonomy" id="1288971"/>
    <lineage>
        <taxon>Bacteria</taxon>
        <taxon>Bacillati</taxon>
        <taxon>Bacillota</taxon>
        <taxon>Tissierellia</taxon>
        <taxon>Tissierellales</taxon>
        <taxon>Tepidimicrobiaceae</taxon>
        <taxon>Schnuerera</taxon>
    </lineage>
</organism>
<evidence type="ECO:0000313" key="4">
    <source>
        <dbReference type="Proteomes" id="UP000245423"/>
    </source>
</evidence>
<dbReference type="GO" id="GO:0016740">
    <property type="term" value="F:transferase activity"/>
    <property type="evidence" value="ECO:0007669"/>
    <property type="project" value="UniProtKB-KW"/>
</dbReference>
<keyword evidence="4" id="KW-1185">Reference proteome</keyword>
<feature type="domain" description="Cyclodeaminase/cyclohydrolase" evidence="2">
    <location>
        <begin position="6"/>
        <end position="190"/>
    </location>
</feature>